<dbReference type="Gene3D" id="3.30.450.20">
    <property type="entry name" value="PAS domain"/>
    <property type="match status" value="1"/>
</dbReference>
<dbReference type="Pfam" id="PF13581">
    <property type="entry name" value="HATPase_c_2"/>
    <property type="match status" value="1"/>
</dbReference>
<dbReference type="InterPro" id="IPR000014">
    <property type="entry name" value="PAS"/>
</dbReference>
<dbReference type="InterPro" id="IPR005467">
    <property type="entry name" value="His_kinase_dom"/>
</dbReference>
<sequence length="344" mass="37989">MSTGSAPAQKENRLSDREAYAAFDAARVSMVLSDPNADDNPIVYVNRAFTETTGYSARAAVGRNCRFLQGEDTDPEEVQRIREAIAARHDITVDLVNYKSTGEKFVNRLMVSPVFDREGELIYFLGIQRVLAPEDRLISPNAVLHEMREIQHRVKNHLAMIASLIRMHGRGASGAEHHFNQLSRRVESLQVLYEELANPARRRNMDTVELGAYLSRLVSAMQNFDGRPGIRLNVSVDDFEAPTDTAVNIGLVVSEILTNALKHAFLGRETGLVELRMARLQGQVLRIIVSDDGVGMDDGAEWPSKESVGGRVIRSLILQLDGKVAVMRGANGTVVTLDVPLASQ</sequence>
<evidence type="ECO:0000256" key="1">
    <source>
        <dbReference type="ARBA" id="ARBA00022630"/>
    </source>
</evidence>
<protein>
    <submittedName>
        <fullName evidence="6">PAS domain S-box-containing protein</fullName>
    </submittedName>
</protein>
<keyword evidence="2" id="KW-0288">FMN</keyword>
<name>A0A1G8U6X3_9RHOB</name>
<dbReference type="PANTHER" id="PTHR47429:SF2">
    <property type="entry name" value="PROTEIN TWIN LOV 1"/>
    <property type="match status" value="1"/>
</dbReference>
<evidence type="ECO:0000256" key="3">
    <source>
        <dbReference type="ARBA" id="ARBA00022991"/>
    </source>
</evidence>
<dbReference type="Pfam" id="PF07568">
    <property type="entry name" value="HisKA_2"/>
    <property type="match status" value="1"/>
</dbReference>
<feature type="domain" description="PAS" evidence="5">
    <location>
        <begin position="15"/>
        <end position="85"/>
    </location>
</feature>
<dbReference type="InterPro" id="IPR003594">
    <property type="entry name" value="HATPase_dom"/>
</dbReference>
<evidence type="ECO:0000313" key="6">
    <source>
        <dbReference type="EMBL" id="SDJ48865.1"/>
    </source>
</evidence>
<dbReference type="PANTHER" id="PTHR47429">
    <property type="entry name" value="PROTEIN TWIN LOV 1"/>
    <property type="match status" value="1"/>
</dbReference>
<gene>
    <name evidence="6" type="ORF">SAMN04487993_10369</name>
</gene>
<dbReference type="SUPFAM" id="SSF55874">
    <property type="entry name" value="ATPase domain of HSP90 chaperone/DNA topoisomerase II/histidine kinase"/>
    <property type="match status" value="1"/>
</dbReference>
<organism evidence="6 7">
    <name type="scientific">Salipiger marinus</name>
    <dbReference type="NCBI Taxonomy" id="555512"/>
    <lineage>
        <taxon>Bacteria</taxon>
        <taxon>Pseudomonadati</taxon>
        <taxon>Pseudomonadota</taxon>
        <taxon>Alphaproteobacteria</taxon>
        <taxon>Rhodobacterales</taxon>
        <taxon>Roseobacteraceae</taxon>
        <taxon>Salipiger</taxon>
    </lineage>
</organism>
<dbReference type="SUPFAM" id="SSF55785">
    <property type="entry name" value="PYP-like sensor domain (PAS domain)"/>
    <property type="match status" value="1"/>
</dbReference>
<evidence type="ECO:0000256" key="2">
    <source>
        <dbReference type="ARBA" id="ARBA00022643"/>
    </source>
</evidence>
<dbReference type="Pfam" id="PF13426">
    <property type="entry name" value="PAS_9"/>
    <property type="match status" value="1"/>
</dbReference>
<dbReference type="STRING" id="555512.SAMN04487993_10369"/>
<proteinExistence type="predicted"/>
<dbReference type="PROSITE" id="PS50109">
    <property type="entry name" value="HIS_KIN"/>
    <property type="match status" value="1"/>
</dbReference>
<evidence type="ECO:0000259" key="5">
    <source>
        <dbReference type="PROSITE" id="PS50112"/>
    </source>
</evidence>
<accession>A0A1G8U6X3</accession>
<dbReference type="Gene3D" id="3.30.565.10">
    <property type="entry name" value="Histidine kinase-like ATPase, C-terminal domain"/>
    <property type="match status" value="1"/>
</dbReference>
<dbReference type="InterPro" id="IPR011495">
    <property type="entry name" value="Sig_transdc_His_kin_sub2_dim/P"/>
</dbReference>
<keyword evidence="7" id="KW-1185">Reference proteome</keyword>
<evidence type="ECO:0000313" key="7">
    <source>
        <dbReference type="Proteomes" id="UP000199093"/>
    </source>
</evidence>
<dbReference type="EMBL" id="FNEJ01000036">
    <property type="protein sequence ID" value="SDJ48865.1"/>
    <property type="molecule type" value="Genomic_DNA"/>
</dbReference>
<dbReference type="RefSeq" id="WP_089852028.1">
    <property type="nucleotide sequence ID" value="NZ_FNEJ01000036.1"/>
</dbReference>
<dbReference type="AlphaFoldDB" id="A0A1G8U6X3"/>
<keyword evidence="3" id="KW-0157">Chromophore</keyword>
<keyword evidence="1" id="KW-0285">Flavoprotein</keyword>
<dbReference type="OrthoDB" id="489241at2"/>
<dbReference type="Proteomes" id="UP000199093">
    <property type="component" value="Unassembled WGS sequence"/>
</dbReference>
<dbReference type="InterPro" id="IPR036890">
    <property type="entry name" value="HATPase_C_sf"/>
</dbReference>
<dbReference type="CDD" id="cd00130">
    <property type="entry name" value="PAS"/>
    <property type="match status" value="1"/>
</dbReference>
<feature type="domain" description="Histidine kinase" evidence="4">
    <location>
        <begin position="149"/>
        <end position="343"/>
    </location>
</feature>
<reference evidence="6 7" key="1">
    <citation type="submission" date="2016-10" db="EMBL/GenBank/DDBJ databases">
        <authorList>
            <person name="de Groot N.N."/>
        </authorList>
    </citation>
    <scope>NUCLEOTIDE SEQUENCE [LARGE SCALE GENOMIC DNA]</scope>
    <source>
        <strain evidence="6 7">DSM 26424</strain>
    </source>
</reference>
<dbReference type="NCBIfam" id="TIGR00229">
    <property type="entry name" value="sensory_box"/>
    <property type="match status" value="1"/>
</dbReference>
<dbReference type="PROSITE" id="PS50112">
    <property type="entry name" value="PAS"/>
    <property type="match status" value="1"/>
</dbReference>
<evidence type="ECO:0000259" key="4">
    <source>
        <dbReference type="PROSITE" id="PS50109"/>
    </source>
</evidence>
<dbReference type="SMART" id="SM00387">
    <property type="entry name" value="HATPase_c"/>
    <property type="match status" value="1"/>
</dbReference>
<dbReference type="InterPro" id="IPR035965">
    <property type="entry name" value="PAS-like_dom_sf"/>
</dbReference>